<evidence type="ECO:0000313" key="2">
    <source>
        <dbReference type="EMBL" id="MFC4110351.1"/>
    </source>
</evidence>
<accession>A0ABV8KXQ8</accession>
<proteinExistence type="predicted"/>
<organism evidence="2 3">
    <name type="scientific">Micromonospora zhanjiangensis</name>
    <dbReference type="NCBI Taxonomy" id="1522057"/>
    <lineage>
        <taxon>Bacteria</taxon>
        <taxon>Bacillati</taxon>
        <taxon>Actinomycetota</taxon>
        <taxon>Actinomycetes</taxon>
        <taxon>Micromonosporales</taxon>
        <taxon>Micromonosporaceae</taxon>
        <taxon>Micromonospora</taxon>
    </lineage>
</organism>
<evidence type="ECO:0000313" key="3">
    <source>
        <dbReference type="Proteomes" id="UP001595868"/>
    </source>
</evidence>
<keyword evidence="3" id="KW-1185">Reference proteome</keyword>
<sequence>MERIDSSPTLTLGLRVVLGLLGAGSFGAGTAAVFITENGTGSAVLLAFGGVLLFLALLGDRAESLELGGAKLKLRAAAAEKFALAEESERRGDDALAQQLREEARSLLEAAAGPITARYRSIRSSMPSGAARTEAIDAVVSQARRLADVYSFEPEQVQRWLREGTDEERITALGLMQAQPALRDFELMLHVIRNSRSGSEQYHALRLADDMVDGLDEAKRTSLERTVREARGVRFGRGTSRWELSDRILRRLGRVN</sequence>
<gene>
    <name evidence="2" type="ORF">ACFOX0_31080</name>
</gene>
<comment type="caution">
    <text evidence="2">The sequence shown here is derived from an EMBL/GenBank/DDBJ whole genome shotgun (WGS) entry which is preliminary data.</text>
</comment>
<feature type="transmembrane region" description="Helical" evidence="1">
    <location>
        <begin position="41"/>
        <end position="58"/>
    </location>
</feature>
<protein>
    <submittedName>
        <fullName evidence="2">Uncharacterized protein</fullName>
    </submittedName>
</protein>
<keyword evidence="1" id="KW-0812">Transmembrane</keyword>
<dbReference type="RefSeq" id="WP_377552675.1">
    <property type="nucleotide sequence ID" value="NZ_JBHSBN010000039.1"/>
</dbReference>
<keyword evidence="1" id="KW-1133">Transmembrane helix</keyword>
<keyword evidence="1" id="KW-0472">Membrane</keyword>
<feature type="transmembrane region" description="Helical" evidence="1">
    <location>
        <begin position="12"/>
        <end position="35"/>
    </location>
</feature>
<reference evidence="3" key="1">
    <citation type="journal article" date="2019" name="Int. J. Syst. Evol. Microbiol.">
        <title>The Global Catalogue of Microorganisms (GCM) 10K type strain sequencing project: providing services to taxonomists for standard genome sequencing and annotation.</title>
        <authorList>
            <consortium name="The Broad Institute Genomics Platform"/>
            <consortium name="The Broad Institute Genome Sequencing Center for Infectious Disease"/>
            <person name="Wu L."/>
            <person name="Ma J."/>
        </authorList>
    </citation>
    <scope>NUCLEOTIDE SEQUENCE [LARGE SCALE GENOMIC DNA]</scope>
    <source>
        <strain evidence="3">2902at01</strain>
    </source>
</reference>
<dbReference type="EMBL" id="JBHSBN010000039">
    <property type="protein sequence ID" value="MFC4110351.1"/>
    <property type="molecule type" value="Genomic_DNA"/>
</dbReference>
<name>A0ABV8KXQ8_9ACTN</name>
<evidence type="ECO:0000256" key="1">
    <source>
        <dbReference type="SAM" id="Phobius"/>
    </source>
</evidence>
<dbReference type="Proteomes" id="UP001595868">
    <property type="component" value="Unassembled WGS sequence"/>
</dbReference>